<gene>
    <name evidence="3" type="ORF">DOTSEDRAFT_72903</name>
</gene>
<feature type="region of interest" description="Disordered" evidence="1">
    <location>
        <begin position="309"/>
        <end position="477"/>
    </location>
</feature>
<dbReference type="OMA" id="PWPAITK"/>
<feature type="compositionally biased region" description="Basic and acidic residues" evidence="1">
    <location>
        <begin position="464"/>
        <end position="475"/>
    </location>
</feature>
<evidence type="ECO:0000313" key="4">
    <source>
        <dbReference type="Proteomes" id="UP000016933"/>
    </source>
</evidence>
<feature type="compositionally biased region" description="Low complexity" evidence="1">
    <location>
        <begin position="428"/>
        <end position="440"/>
    </location>
</feature>
<reference evidence="4" key="1">
    <citation type="journal article" date="2012" name="PLoS Genet.">
        <title>The genomes of the fungal plant pathogens Cladosporium fulvum and Dothistroma septosporum reveal adaptation to different hosts and lifestyles but also signatures of common ancestry.</title>
        <authorList>
            <person name="de Wit P.J.G.M."/>
            <person name="van der Burgt A."/>
            <person name="Oekmen B."/>
            <person name="Stergiopoulos I."/>
            <person name="Abd-Elsalam K.A."/>
            <person name="Aerts A.L."/>
            <person name="Bahkali A.H."/>
            <person name="Beenen H.G."/>
            <person name="Chettri P."/>
            <person name="Cox M.P."/>
            <person name="Datema E."/>
            <person name="de Vries R.P."/>
            <person name="Dhillon B."/>
            <person name="Ganley A.R."/>
            <person name="Griffiths S.A."/>
            <person name="Guo Y."/>
            <person name="Hamelin R.C."/>
            <person name="Henrissat B."/>
            <person name="Kabir M.S."/>
            <person name="Jashni M.K."/>
            <person name="Kema G."/>
            <person name="Klaubauf S."/>
            <person name="Lapidus A."/>
            <person name="Levasseur A."/>
            <person name="Lindquist E."/>
            <person name="Mehrabi R."/>
            <person name="Ohm R.A."/>
            <person name="Owen T.J."/>
            <person name="Salamov A."/>
            <person name="Schwelm A."/>
            <person name="Schijlen E."/>
            <person name="Sun H."/>
            <person name="van den Burg H.A."/>
            <person name="van Ham R.C.H.J."/>
            <person name="Zhang S."/>
            <person name="Goodwin S.B."/>
            <person name="Grigoriev I.V."/>
            <person name="Collemare J."/>
            <person name="Bradshaw R.E."/>
        </authorList>
    </citation>
    <scope>NUCLEOTIDE SEQUENCE [LARGE SCALE GENOMIC DNA]</scope>
    <source>
        <strain evidence="4">NZE10 / CBS 128990</strain>
    </source>
</reference>
<keyword evidence="4" id="KW-1185">Reference proteome</keyword>
<feature type="compositionally biased region" description="Polar residues" evidence="1">
    <location>
        <begin position="148"/>
        <end position="158"/>
    </location>
</feature>
<dbReference type="Proteomes" id="UP000016933">
    <property type="component" value="Unassembled WGS sequence"/>
</dbReference>
<dbReference type="eggNOG" id="ENOG502S19N">
    <property type="taxonomic scope" value="Eukaryota"/>
</dbReference>
<protein>
    <recommendedName>
        <fullName evidence="2">DUF4048 domain-containing protein</fullName>
    </recommendedName>
</protein>
<feature type="region of interest" description="Disordered" evidence="1">
    <location>
        <begin position="214"/>
        <end position="267"/>
    </location>
</feature>
<evidence type="ECO:0000259" key="2">
    <source>
        <dbReference type="Pfam" id="PF13257"/>
    </source>
</evidence>
<dbReference type="AlphaFoldDB" id="M2XMM6"/>
<dbReference type="OrthoDB" id="4097086at2759"/>
<reference evidence="3 4" key="2">
    <citation type="journal article" date="2012" name="PLoS Pathog.">
        <title>Diverse lifestyles and strategies of plant pathogenesis encoded in the genomes of eighteen Dothideomycetes fungi.</title>
        <authorList>
            <person name="Ohm R.A."/>
            <person name="Feau N."/>
            <person name="Henrissat B."/>
            <person name="Schoch C.L."/>
            <person name="Horwitz B.A."/>
            <person name="Barry K.W."/>
            <person name="Condon B.J."/>
            <person name="Copeland A.C."/>
            <person name="Dhillon B."/>
            <person name="Glaser F."/>
            <person name="Hesse C.N."/>
            <person name="Kosti I."/>
            <person name="LaButti K."/>
            <person name="Lindquist E.A."/>
            <person name="Lucas S."/>
            <person name="Salamov A.A."/>
            <person name="Bradshaw R.E."/>
            <person name="Ciuffetti L."/>
            <person name="Hamelin R.C."/>
            <person name="Kema G.H.J."/>
            <person name="Lawrence C."/>
            <person name="Scott J.A."/>
            <person name="Spatafora J.W."/>
            <person name="Turgeon B.G."/>
            <person name="de Wit P.J.G.M."/>
            <person name="Zhong S."/>
            <person name="Goodwin S.B."/>
            <person name="Grigoriev I.V."/>
        </authorList>
    </citation>
    <scope>NUCLEOTIDE SEQUENCE [LARGE SCALE GENOMIC DNA]</scope>
    <source>
        <strain evidence="4">NZE10 / CBS 128990</strain>
    </source>
</reference>
<feature type="compositionally biased region" description="Low complexity" evidence="1">
    <location>
        <begin position="335"/>
        <end position="352"/>
    </location>
</feature>
<sequence>MAAMPDETNTTDDAASLASPTHSTVSTSMSTGRPGFQSHGKTLSMASEPTTRSNRFSIQFPVQPAGTFSPIRAVSPTREPVTGNPEVEDATTGPSDGNFLHLVAAQERRVLELKEELQRAEADLARFKREWAKHEANKKRDDAKRVTRLQTLQTSPTLATDRDDEDGSSAWLQQEMERRKALLSVSKPSSRTVFSGQRHVRALSLLSPARESVRHSASQSIPIIQPPPRPPRKDSLKNASRPSTDLPRPSSKAPNAPQTETDAETQDAKLAAQTVIDQEMLLRAGKKVATDFKDGLWTFWEDLRQATVGEESGPIHPPPSRRGSAQTLKAARKQGSNGSLQGSSRSSSIMGKGAERTDGTRPLAARKKSAPLPDLANPSFWGDHGITIEPKEQTTTKKQAASRQHKRSTDSTKRLSGASNDGWDTWDSPEQSRSSSSVASDAMTLPSTVSGSGSPRASGSTSNRESRDLSAKKEALPWPVLKKSGIGSLRRTASHLLSEWEKSLSPSPGEEFTGHEDYLGAGVAAAAAEANAYGAKSSKKD</sequence>
<organism evidence="3 4">
    <name type="scientific">Dothistroma septosporum (strain NZE10 / CBS 128990)</name>
    <name type="common">Red band needle blight fungus</name>
    <name type="synonym">Mycosphaerella pini</name>
    <dbReference type="NCBI Taxonomy" id="675120"/>
    <lineage>
        <taxon>Eukaryota</taxon>
        <taxon>Fungi</taxon>
        <taxon>Dikarya</taxon>
        <taxon>Ascomycota</taxon>
        <taxon>Pezizomycotina</taxon>
        <taxon>Dothideomycetes</taxon>
        <taxon>Dothideomycetidae</taxon>
        <taxon>Mycosphaerellales</taxon>
        <taxon>Mycosphaerellaceae</taxon>
        <taxon>Dothistroma</taxon>
    </lineage>
</organism>
<accession>M2XMM6</accession>
<dbReference type="HOGENOM" id="CLU_016967_3_1_1"/>
<dbReference type="Pfam" id="PF13257">
    <property type="entry name" value="DUF4048"/>
    <property type="match status" value="1"/>
</dbReference>
<feature type="region of interest" description="Disordered" evidence="1">
    <location>
        <begin position="1"/>
        <end position="98"/>
    </location>
</feature>
<feature type="compositionally biased region" description="Polar residues" evidence="1">
    <location>
        <begin position="445"/>
        <end position="463"/>
    </location>
</feature>
<feature type="domain" description="DUF4048" evidence="2">
    <location>
        <begin position="199"/>
        <end position="437"/>
    </location>
</feature>
<dbReference type="EMBL" id="KB446540">
    <property type="protein sequence ID" value="EME43702.1"/>
    <property type="molecule type" value="Genomic_DNA"/>
</dbReference>
<proteinExistence type="predicted"/>
<evidence type="ECO:0000313" key="3">
    <source>
        <dbReference type="EMBL" id="EME43702.1"/>
    </source>
</evidence>
<dbReference type="InterPro" id="IPR025122">
    <property type="entry name" value="DUF4048"/>
</dbReference>
<evidence type="ECO:0000256" key="1">
    <source>
        <dbReference type="SAM" id="MobiDB-lite"/>
    </source>
</evidence>
<feature type="compositionally biased region" description="Polar residues" evidence="1">
    <location>
        <begin position="39"/>
        <end position="57"/>
    </location>
</feature>
<name>M2XMM6_DOTSN</name>
<feature type="region of interest" description="Disordered" evidence="1">
    <location>
        <begin position="132"/>
        <end position="173"/>
    </location>
</feature>
<feature type="compositionally biased region" description="Polar residues" evidence="1">
    <location>
        <begin position="7"/>
        <end position="31"/>
    </location>
</feature>
<feature type="compositionally biased region" description="Basic and acidic residues" evidence="1">
    <location>
        <begin position="132"/>
        <end position="145"/>
    </location>
</feature>